<feature type="transmembrane region" description="Helical" evidence="7">
    <location>
        <begin position="62"/>
        <end position="85"/>
    </location>
</feature>
<dbReference type="Pfam" id="PF00528">
    <property type="entry name" value="BPD_transp_1"/>
    <property type="match status" value="1"/>
</dbReference>
<dbReference type="Proteomes" id="UP000293142">
    <property type="component" value="Unassembled WGS sequence"/>
</dbReference>
<dbReference type="PANTHER" id="PTHR30151">
    <property type="entry name" value="ALKANE SULFONATE ABC TRANSPORTER-RELATED, MEMBRANE SUBUNIT"/>
    <property type="match status" value="1"/>
</dbReference>
<evidence type="ECO:0000256" key="1">
    <source>
        <dbReference type="ARBA" id="ARBA00004651"/>
    </source>
</evidence>
<gene>
    <name evidence="9" type="ORF">EYB31_35845</name>
</gene>
<dbReference type="OrthoDB" id="9804353at2"/>
<reference evidence="9 10" key="1">
    <citation type="submission" date="2019-02" db="EMBL/GenBank/DDBJ databases">
        <title>Paenibacillus sp. nov., isolated from surface-sterilized tissue of Thalictrum simplex L.</title>
        <authorList>
            <person name="Tuo L."/>
        </authorList>
    </citation>
    <scope>NUCLEOTIDE SEQUENCE [LARGE SCALE GENOMIC DNA]</scope>
    <source>
        <strain evidence="9 10">N2SHLJ1</strain>
    </source>
</reference>
<evidence type="ECO:0000256" key="5">
    <source>
        <dbReference type="ARBA" id="ARBA00022989"/>
    </source>
</evidence>
<feature type="transmembrane region" description="Helical" evidence="7">
    <location>
        <begin position="188"/>
        <end position="212"/>
    </location>
</feature>
<dbReference type="InterPro" id="IPR035906">
    <property type="entry name" value="MetI-like_sf"/>
</dbReference>
<keyword evidence="3" id="KW-1003">Cell membrane</keyword>
<evidence type="ECO:0000256" key="4">
    <source>
        <dbReference type="ARBA" id="ARBA00022692"/>
    </source>
</evidence>
<evidence type="ECO:0000256" key="3">
    <source>
        <dbReference type="ARBA" id="ARBA00022475"/>
    </source>
</evidence>
<comment type="caution">
    <text evidence="9">The sequence shown here is derived from an EMBL/GenBank/DDBJ whole genome shotgun (WGS) entry which is preliminary data.</text>
</comment>
<dbReference type="AlphaFoldDB" id="A0A4Q9DDV2"/>
<feature type="domain" description="ABC transmembrane type-1" evidence="8">
    <location>
        <begin position="59"/>
        <end position="239"/>
    </location>
</feature>
<dbReference type="PANTHER" id="PTHR30151:SF20">
    <property type="entry name" value="ABC TRANSPORTER PERMEASE PROTEIN HI_0355-RELATED"/>
    <property type="match status" value="1"/>
</dbReference>
<feature type="transmembrane region" description="Helical" evidence="7">
    <location>
        <begin position="125"/>
        <end position="144"/>
    </location>
</feature>
<comment type="subcellular location">
    <subcellularLocation>
        <location evidence="1 7">Cell membrane</location>
        <topology evidence="1 7">Multi-pass membrane protein</topology>
    </subcellularLocation>
</comment>
<dbReference type="SUPFAM" id="SSF161098">
    <property type="entry name" value="MetI-like"/>
    <property type="match status" value="1"/>
</dbReference>
<dbReference type="RefSeq" id="WP_131018384.1">
    <property type="nucleotide sequence ID" value="NZ_SIRE01000038.1"/>
</dbReference>
<evidence type="ECO:0000256" key="7">
    <source>
        <dbReference type="RuleBase" id="RU363032"/>
    </source>
</evidence>
<dbReference type="InterPro" id="IPR000515">
    <property type="entry name" value="MetI-like"/>
</dbReference>
<dbReference type="PROSITE" id="PS50928">
    <property type="entry name" value="ABC_TM1"/>
    <property type="match status" value="1"/>
</dbReference>
<keyword evidence="5 7" id="KW-1133">Transmembrane helix</keyword>
<comment type="similarity">
    <text evidence="7">Belongs to the binding-protein-dependent transport system permease family.</text>
</comment>
<keyword evidence="4 7" id="KW-0812">Transmembrane</keyword>
<name>A0A4Q9DDV2_9BACL</name>
<dbReference type="Gene3D" id="1.10.3720.10">
    <property type="entry name" value="MetI-like"/>
    <property type="match status" value="1"/>
</dbReference>
<protein>
    <submittedName>
        <fullName evidence="9">ABC transporter permease</fullName>
    </submittedName>
</protein>
<organism evidence="9 10">
    <name type="scientific">Paenibacillus thalictri</name>
    <dbReference type="NCBI Taxonomy" id="2527873"/>
    <lineage>
        <taxon>Bacteria</taxon>
        <taxon>Bacillati</taxon>
        <taxon>Bacillota</taxon>
        <taxon>Bacilli</taxon>
        <taxon>Bacillales</taxon>
        <taxon>Paenibacillaceae</taxon>
        <taxon>Paenibacillus</taxon>
    </lineage>
</organism>
<dbReference type="CDD" id="cd06261">
    <property type="entry name" value="TM_PBP2"/>
    <property type="match status" value="1"/>
</dbReference>
<feature type="transmembrane region" description="Helical" evidence="7">
    <location>
        <begin position="97"/>
        <end position="119"/>
    </location>
</feature>
<evidence type="ECO:0000313" key="10">
    <source>
        <dbReference type="Proteomes" id="UP000293142"/>
    </source>
</evidence>
<evidence type="ECO:0000259" key="8">
    <source>
        <dbReference type="PROSITE" id="PS50928"/>
    </source>
</evidence>
<evidence type="ECO:0000313" key="9">
    <source>
        <dbReference type="EMBL" id="TBL69365.1"/>
    </source>
</evidence>
<feature type="transmembrane region" description="Helical" evidence="7">
    <location>
        <begin position="218"/>
        <end position="238"/>
    </location>
</feature>
<proteinExistence type="inferred from homology"/>
<keyword evidence="10" id="KW-1185">Reference proteome</keyword>
<dbReference type="EMBL" id="SIRE01000038">
    <property type="protein sequence ID" value="TBL69365.1"/>
    <property type="molecule type" value="Genomic_DNA"/>
</dbReference>
<evidence type="ECO:0000256" key="2">
    <source>
        <dbReference type="ARBA" id="ARBA00022448"/>
    </source>
</evidence>
<keyword evidence="6 7" id="KW-0472">Membrane</keyword>
<dbReference type="GO" id="GO:0055085">
    <property type="term" value="P:transmembrane transport"/>
    <property type="evidence" value="ECO:0007669"/>
    <property type="project" value="InterPro"/>
</dbReference>
<keyword evidence="2 7" id="KW-0813">Transport</keyword>
<sequence>MSKYGRKTSLIIVTFIVFLLLWQAYVSVFHVPVQILPGPSLFFSKFLNILQMGDMGTHIGMTLYEIAVGFVIGCLLGLVFGYLLAKSVLLERLFTPYIVLAQIAPKISIAPLFLLWFGLGATSKVALVILVVFFPIMVNTIIGIRSVEKNMQDLLHILKANAWQRFYSVEIPYSLPSILSGVKVSTTYAITGAVIGEMIGAKAGLGYLVILGSETYDINMILTAVILLSVMGLLLYLLSGYAEKKLLRWHESQEVIM</sequence>
<accession>A0A4Q9DDV2</accession>
<evidence type="ECO:0000256" key="6">
    <source>
        <dbReference type="ARBA" id="ARBA00023136"/>
    </source>
</evidence>
<dbReference type="GO" id="GO:0005886">
    <property type="term" value="C:plasma membrane"/>
    <property type="evidence" value="ECO:0007669"/>
    <property type="project" value="UniProtKB-SubCell"/>
</dbReference>